<proteinExistence type="predicted"/>
<keyword evidence="1" id="KW-0812">Transmembrane</keyword>
<dbReference type="EMBL" id="JAGTJR010000028">
    <property type="protein sequence ID" value="KAH7042041.1"/>
    <property type="molecule type" value="Genomic_DNA"/>
</dbReference>
<feature type="transmembrane region" description="Helical" evidence="1">
    <location>
        <begin position="615"/>
        <end position="637"/>
    </location>
</feature>
<feature type="transmembrane region" description="Helical" evidence="1">
    <location>
        <begin position="64"/>
        <end position="85"/>
    </location>
</feature>
<gene>
    <name evidence="2" type="ORF">B0J12DRAFT_675505</name>
</gene>
<keyword evidence="3" id="KW-1185">Reference proteome</keyword>
<feature type="transmembrane region" description="Helical" evidence="1">
    <location>
        <begin position="105"/>
        <end position="125"/>
    </location>
</feature>
<accession>A0ABQ8G1N9</accession>
<keyword evidence="1" id="KW-0472">Membrane</keyword>
<sequence length="714" mass="78530">MHSRQSMGPDTARKRGEVSNVFFPLQTIPALSRSRSAESADASRHGSIPAEECFLPQGRKLRIFYFRSILSIIYPSIMTVYFAIIRKYFVVEPVRGLYVGRSGTLVYYSWFILSTMGLNLAKYGMVGLEAGLLMDPLWAPKNALQVMEHGDHSWSGPSGWLSLVKNIIPIKLHFHKGMPPLRTSSQLPRPWPSSAWWLLSILSAIPFVAIPLSGIALEPASGHVLSTSHPTVSGRTYHNFNSRTNDQAAELTKGLRLSATDLRLPNLGIIYTSPDSATSAQAMPHLATTPNSMPVDDGAATIFPPAQGNSPISGVGWGLAYRYNCSVVTDASGYTILAYPSQNETNKPYVFNDTAARWGFSPLGDKLGSNTQTLFAIDLNFTGLETRGFYSNDSSIEYPGLEEDRLHEVLMWQYIETDPGGHNASDQAFPRMPHNTYNTTIDLPIQNLQVPALKDSEHQQQLTEKAVAIGVRCRSSSAVGTARLDARTATYTDFQRTNTALFSGQFEDLYAVRMPFIFSYLLAGAFEEDIRTFTKDAFLSVGQLPNLQVRFEGTSLSTYVQTSYLQADQLKRSVHRALASYALALMYDDLTPYVNENVTEAVPGTVLSEGRVPSIVILCMLAAWAGLSAFFTLLYGFRRRWAEALDAQSLFAFGADRAEGMKDVAGVVDTLESLQTRTLLKEIPGLVGDGKSAQSPGHITLVEGSMAADKDKLY</sequence>
<name>A0ABQ8G1N9_9PEZI</name>
<keyword evidence="1" id="KW-1133">Transmembrane helix</keyword>
<evidence type="ECO:0000256" key="1">
    <source>
        <dbReference type="SAM" id="Phobius"/>
    </source>
</evidence>
<organism evidence="2 3">
    <name type="scientific">Macrophomina phaseolina</name>
    <dbReference type="NCBI Taxonomy" id="35725"/>
    <lineage>
        <taxon>Eukaryota</taxon>
        <taxon>Fungi</taxon>
        <taxon>Dikarya</taxon>
        <taxon>Ascomycota</taxon>
        <taxon>Pezizomycotina</taxon>
        <taxon>Dothideomycetes</taxon>
        <taxon>Dothideomycetes incertae sedis</taxon>
        <taxon>Botryosphaeriales</taxon>
        <taxon>Botryosphaeriaceae</taxon>
        <taxon>Macrophomina</taxon>
    </lineage>
</organism>
<evidence type="ECO:0000313" key="2">
    <source>
        <dbReference type="EMBL" id="KAH7042041.1"/>
    </source>
</evidence>
<evidence type="ECO:0000313" key="3">
    <source>
        <dbReference type="Proteomes" id="UP000774617"/>
    </source>
</evidence>
<dbReference type="Proteomes" id="UP000774617">
    <property type="component" value="Unassembled WGS sequence"/>
</dbReference>
<reference evidence="2 3" key="1">
    <citation type="journal article" date="2021" name="Nat. Commun.">
        <title>Genetic determinants of endophytism in the Arabidopsis root mycobiome.</title>
        <authorList>
            <person name="Mesny F."/>
            <person name="Miyauchi S."/>
            <person name="Thiergart T."/>
            <person name="Pickel B."/>
            <person name="Atanasova L."/>
            <person name="Karlsson M."/>
            <person name="Huettel B."/>
            <person name="Barry K.W."/>
            <person name="Haridas S."/>
            <person name="Chen C."/>
            <person name="Bauer D."/>
            <person name="Andreopoulos W."/>
            <person name="Pangilinan J."/>
            <person name="LaButti K."/>
            <person name="Riley R."/>
            <person name="Lipzen A."/>
            <person name="Clum A."/>
            <person name="Drula E."/>
            <person name="Henrissat B."/>
            <person name="Kohler A."/>
            <person name="Grigoriev I.V."/>
            <person name="Martin F.M."/>
            <person name="Hacquard S."/>
        </authorList>
    </citation>
    <scope>NUCLEOTIDE SEQUENCE [LARGE SCALE GENOMIC DNA]</scope>
    <source>
        <strain evidence="2 3">MPI-SDFR-AT-0080</strain>
    </source>
</reference>
<comment type="caution">
    <text evidence="2">The sequence shown here is derived from an EMBL/GenBank/DDBJ whole genome shotgun (WGS) entry which is preliminary data.</text>
</comment>
<protein>
    <submittedName>
        <fullName evidence="2">Uncharacterized protein</fullName>
    </submittedName>
</protein>